<dbReference type="InterPro" id="IPR050482">
    <property type="entry name" value="Sensor_HK_TwoCompSys"/>
</dbReference>
<keyword evidence="1" id="KW-0808">Transferase</keyword>
<evidence type="ECO:0000256" key="1">
    <source>
        <dbReference type="ARBA" id="ARBA00022679"/>
    </source>
</evidence>
<dbReference type="PANTHER" id="PTHR24421:SF58">
    <property type="entry name" value="SIGNAL TRANSDUCTION HISTIDINE-PROTEIN KINASE_PHOSPHATASE UHPB"/>
    <property type="match status" value="1"/>
</dbReference>
<comment type="caution">
    <text evidence="4">The sequence shown here is derived from an EMBL/GenBank/DDBJ whole genome shotgun (WGS) entry which is preliminary data.</text>
</comment>
<evidence type="ECO:0000313" key="5">
    <source>
        <dbReference type="Proteomes" id="UP001157910"/>
    </source>
</evidence>
<reference evidence="4 5" key="1">
    <citation type="submission" date="2017-05" db="EMBL/GenBank/DDBJ databases">
        <authorList>
            <person name="Varghese N."/>
            <person name="Submissions S."/>
        </authorList>
    </citation>
    <scope>NUCLEOTIDE SEQUENCE [LARGE SCALE GENOMIC DNA]</scope>
    <source>
        <strain evidence="4 5">SM16</strain>
    </source>
</reference>
<dbReference type="InterPro" id="IPR036890">
    <property type="entry name" value="HATPase_C_sf"/>
</dbReference>
<keyword evidence="3" id="KW-0902">Two-component regulatory system</keyword>
<evidence type="ECO:0000313" key="4">
    <source>
        <dbReference type="EMBL" id="SMP54630.1"/>
    </source>
</evidence>
<evidence type="ECO:0008006" key="6">
    <source>
        <dbReference type="Google" id="ProtNLM"/>
    </source>
</evidence>
<gene>
    <name evidence="4" type="ORF">SAMN06296065_101582</name>
</gene>
<dbReference type="EMBL" id="FXUI01000001">
    <property type="protein sequence ID" value="SMP54630.1"/>
    <property type="molecule type" value="Genomic_DNA"/>
</dbReference>
<protein>
    <recommendedName>
        <fullName evidence="6">Histidine kinase</fullName>
    </recommendedName>
</protein>
<organism evidence="4 5">
    <name type="scientific">Novosphingobium panipatense</name>
    <dbReference type="NCBI Taxonomy" id="428991"/>
    <lineage>
        <taxon>Bacteria</taxon>
        <taxon>Pseudomonadati</taxon>
        <taxon>Pseudomonadota</taxon>
        <taxon>Alphaproteobacteria</taxon>
        <taxon>Sphingomonadales</taxon>
        <taxon>Sphingomonadaceae</taxon>
        <taxon>Novosphingobium</taxon>
    </lineage>
</organism>
<dbReference type="PANTHER" id="PTHR24421">
    <property type="entry name" value="NITRATE/NITRITE SENSOR PROTEIN NARX-RELATED"/>
    <property type="match status" value="1"/>
</dbReference>
<evidence type="ECO:0000256" key="3">
    <source>
        <dbReference type="ARBA" id="ARBA00023012"/>
    </source>
</evidence>
<name>A0ABY1PZY1_9SPHN</name>
<proteinExistence type="predicted"/>
<dbReference type="RefSeq" id="WP_283405101.1">
    <property type="nucleotide sequence ID" value="NZ_FXUI01000001.1"/>
</dbReference>
<dbReference type="Gene3D" id="3.30.565.10">
    <property type="entry name" value="Histidine kinase-like ATPase, C-terminal domain"/>
    <property type="match status" value="1"/>
</dbReference>
<dbReference type="Proteomes" id="UP001157910">
    <property type="component" value="Unassembled WGS sequence"/>
</dbReference>
<accession>A0ABY1PZY1</accession>
<keyword evidence="5" id="KW-1185">Reference proteome</keyword>
<evidence type="ECO:0000256" key="2">
    <source>
        <dbReference type="ARBA" id="ARBA00022777"/>
    </source>
</evidence>
<sequence length="244" mass="27159">MSLENFSPFSEHLLSDVWVSLFSSHTHWPEKLRLELLRARDDEQRQIARDLQEVIAHFLLMLEIDLKAMREGEGLAKQTAHESAMVVVATLQKQVRSFSYLLHPPEPERLGLPLALNALATGMAARTGIDISFVSDGYAGTSFGGAELTIFRVAQAALMDIFKRSRAHCADLRLTSRRHWTILRVREKRCGVLPCAPEQGRLDNGVSLAGIRGRLEGLPGRFSVRQKAQGTVLTAIVRGVEPAR</sequence>
<keyword evidence="2" id="KW-0418">Kinase</keyword>